<feature type="region of interest" description="Disordered" evidence="7">
    <location>
        <begin position="728"/>
        <end position="822"/>
    </location>
</feature>
<evidence type="ECO:0000256" key="6">
    <source>
        <dbReference type="ARBA" id="ARBA00023136"/>
    </source>
</evidence>
<evidence type="ECO:0000256" key="2">
    <source>
        <dbReference type="ARBA" id="ARBA00010157"/>
    </source>
</evidence>
<reference evidence="10 11" key="1">
    <citation type="submission" date="2018-08" db="EMBL/GenBank/DDBJ databases">
        <title>Sequencing the genomes of 1000 actinobacteria strains.</title>
        <authorList>
            <person name="Klenk H.-P."/>
        </authorList>
    </citation>
    <scope>NUCLEOTIDE SEQUENCE [LARGE SCALE GENOMIC DNA]</scope>
    <source>
        <strain evidence="10 11">DSM 43927</strain>
    </source>
</reference>
<evidence type="ECO:0000256" key="3">
    <source>
        <dbReference type="ARBA" id="ARBA00022475"/>
    </source>
</evidence>
<evidence type="ECO:0000313" key="10">
    <source>
        <dbReference type="EMBL" id="REE97569.1"/>
    </source>
</evidence>
<evidence type="ECO:0000256" key="7">
    <source>
        <dbReference type="SAM" id="MobiDB-lite"/>
    </source>
</evidence>
<feature type="transmembrane region" description="Helical" evidence="8">
    <location>
        <begin position="233"/>
        <end position="256"/>
    </location>
</feature>
<keyword evidence="4 8" id="KW-0812">Transmembrane</keyword>
<feature type="transmembrane region" description="Helical" evidence="8">
    <location>
        <begin position="308"/>
        <end position="332"/>
    </location>
</feature>
<dbReference type="PANTHER" id="PTHR33406">
    <property type="entry name" value="MEMBRANE PROTEIN MJ1562-RELATED"/>
    <property type="match status" value="1"/>
</dbReference>
<name>A0A3D9SNQ7_9ACTN</name>
<feature type="transmembrane region" description="Helical" evidence="8">
    <location>
        <begin position="676"/>
        <end position="695"/>
    </location>
</feature>
<feature type="domain" description="Membrane transport protein MMPL" evidence="9">
    <location>
        <begin position="471"/>
        <end position="709"/>
    </location>
</feature>
<dbReference type="AlphaFoldDB" id="A0A3D9SNQ7"/>
<feature type="transmembrane region" description="Helical" evidence="8">
    <location>
        <begin position="538"/>
        <end position="559"/>
    </location>
</feature>
<protein>
    <submittedName>
        <fullName evidence="10">RND superfamily putative drug exporter</fullName>
    </submittedName>
</protein>
<feature type="transmembrane region" description="Helical" evidence="8">
    <location>
        <begin position="207"/>
        <end position="227"/>
    </location>
</feature>
<feature type="transmembrane region" description="Helical" evidence="8">
    <location>
        <begin position="647"/>
        <end position="670"/>
    </location>
</feature>
<comment type="similarity">
    <text evidence="2">Belongs to the resistance-nodulation-cell division (RND) (TC 2.A.6) family. MmpL subfamily.</text>
</comment>
<comment type="subcellular location">
    <subcellularLocation>
        <location evidence="1">Cell membrane</location>
        <topology evidence="1">Multi-pass membrane protein</topology>
    </subcellularLocation>
</comment>
<keyword evidence="3" id="KW-1003">Cell membrane</keyword>
<sequence>MLAGLGRLIHRRRWTSLILILLLTFAGGAWGLGVLAKFKQGGFEDPKSSSTLVAKLGTNYFGSTNPDILILYRSATMTVDDPRYMATVITTVARLPKEHVQEIHHYWAFEGKYAHPFASHDRHSTFVAVKLSGTDDFAKLATYAKIKDRLEAPGLETRLGGSMPFATEFSELVVGDIVRAEVFSLPILMLLLVIVFGAVVASTLPLIVALFSIVGGLAVLHAITYVTDVTATALEVVTMMGVGLAIDYSLFIVSRFREEMYRDGDRERALAITMATAGRTIAVSGITVTAALSGLLLFPQLFLRTLGLAGMATVMVAVFGAVVLLPTLLALLGPRVEVGQVRGRRKRREPHNPESGFWYRLGHSVMRRPLPYFAVTLVILGVLFGPFLNAQFTAVDARVLPKDSPTRGVVEFVKKEFPNGSAEPIDVVISGDLVPRNWRPPKQGDVIPPYLDGFRQRLRNLPHVVKAEFTGYSEDYGAVRISVTHSKEPTSPEAQGLVKTVRGMTLTNDGFPMHIDVGGTTAQQIDLMSSLIKTLPKMALLVGTLTFLLLFMFFGSVVLPIKAIAMNVLSIGASFGVIVWGFQYGHLAGLLDFTPTGGVEATSMILILAVVFGLSMDYEVFLLSRIREEWDRTHDNRAAVAMGMQRTGGIITSAALLFLVAIAGFGMAGITVVKLIGVGMFVAVVVDAALVRSLLVPATMRFMGDANWWLPGPLAVLHSKVDLRERDDIDYDPVPPDAPPLRPLPKEHRPPPRRHRSLPPALHTPAPVPMAAPTPEPAVPHGGTAEPWRPWEEGRPRPPAPPESPRPRRIVPNADGSGWHWE</sequence>
<comment type="caution">
    <text evidence="10">The sequence shown here is derived from an EMBL/GenBank/DDBJ whole genome shotgun (WGS) entry which is preliminary data.</text>
</comment>
<dbReference type="Proteomes" id="UP000256661">
    <property type="component" value="Unassembled WGS sequence"/>
</dbReference>
<dbReference type="OrthoDB" id="7051771at2"/>
<dbReference type="PANTHER" id="PTHR33406:SF11">
    <property type="entry name" value="MEMBRANE PROTEIN SCO6666-RELATED"/>
    <property type="match status" value="1"/>
</dbReference>
<keyword evidence="6 8" id="KW-0472">Membrane</keyword>
<dbReference type="InterPro" id="IPR050545">
    <property type="entry name" value="Mycobact_MmpL"/>
</dbReference>
<evidence type="ECO:0000259" key="9">
    <source>
        <dbReference type="Pfam" id="PF03176"/>
    </source>
</evidence>
<feature type="transmembrane region" description="Helical" evidence="8">
    <location>
        <begin position="182"/>
        <end position="200"/>
    </location>
</feature>
<proteinExistence type="inferred from homology"/>
<dbReference type="Pfam" id="PF03176">
    <property type="entry name" value="MMPL"/>
    <property type="match status" value="2"/>
</dbReference>
<feature type="compositionally biased region" description="Pro residues" evidence="7">
    <location>
        <begin position="766"/>
        <end position="778"/>
    </location>
</feature>
<feature type="transmembrane region" description="Helical" evidence="8">
    <location>
        <begin position="370"/>
        <end position="388"/>
    </location>
</feature>
<dbReference type="InterPro" id="IPR004869">
    <property type="entry name" value="MMPL_dom"/>
</dbReference>
<keyword evidence="11" id="KW-1185">Reference proteome</keyword>
<keyword evidence="5 8" id="KW-1133">Transmembrane helix</keyword>
<organism evidence="10 11">
    <name type="scientific">Thermomonospora umbrina</name>
    <dbReference type="NCBI Taxonomy" id="111806"/>
    <lineage>
        <taxon>Bacteria</taxon>
        <taxon>Bacillati</taxon>
        <taxon>Actinomycetota</taxon>
        <taxon>Actinomycetes</taxon>
        <taxon>Streptosporangiales</taxon>
        <taxon>Thermomonosporaceae</taxon>
        <taxon>Thermomonospora</taxon>
    </lineage>
</organism>
<evidence type="ECO:0000256" key="5">
    <source>
        <dbReference type="ARBA" id="ARBA00022989"/>
    </source>
</evidence>
<feature type="transmembrane region" description="Helical" evidence="8">
    <location>
        <begin position="604"/>
        <end position="626"/>
    </location>
</feature>
<evidence type="ECO:0000256" key="8">
    <source>
        <dbReference type="SAM" id="Phobius"/>
    </source>
</evidence>
<evidence type="ECO:0000313" key="11">
    <source>
        <dbReference type="Proteomes" id="UP000256661"/>
    </source>
</evidence>
<feature type="transmembrane region" description="Helical" evidence="8">
    <location>
        <begin position="566"/>
        <end position="584"/>
    </location>
</feature>
<dbReference type="EMBL" id="QTTT01000001">
    <property type="protein sequence ID" value="REE97569.1"/>
    <property type="molecule type" value="Genomic_DNA"/>
</dbReference>
<evidence type="ECO:0000256" key="4">
    <source>
        <dbReference type="ARBA" id="ARBA00022692"/>
    </source>
</evidence>
<dbReference type="SUPFAM" id="SSF82866">
    <property type="entry name" value="Multidrug efflux transporter AcrB transmembrane domain"/>
    <property type="match status" value="2"/>
</dbReference>
<dbReference type="GO" id="GO:0005886">
    <property type="term" value="C:plasma membrane"/>
    <property type="evidence" value="ECO:0007669"/>
    <property type="project" value="UniProtKB-SubCell"/>
</dbReference>
<dbReference type="Gene3D" id="1.20.1640.10">
    <property type="entry name" value="Multidrug efflux transporter AcrB transmembrane domain"/>
    <property type="match status" value="2"/>
</dbReference>
<feature type="domain" description="Membrane transport protein MMPL" evidence="9">
    <location>
        <begin position="63"/>
        <end position="371"/>
    </location>
</feature>
<feature type="transmembrane region" description="Helical" evidence="8">
    <location>
        <begin position="277"/>
        <end position="302"/>
    </location>
</feature>
<accession>A0A3D9SNQ7</accession>
<evidence type="ECO:0000256" key="1">
    <source>
        <dbReference type="ARBA" id="ARBA00004651"/>
    </source>
</evidence>
<gene>
    <name evidence="10" type="ORF">DFJ69_3042</name>
</gene>
<feature type="compositionally biased region" description="Pro residues" evidence="7">
    <location>
        <begin position="733"/>
        <end position="743"/>
    </location>
</feature>